<evidence type="ECO:0000313" key="12">
    <source>
        <dbReference type="EMBL" id="RKQ71509.1"/>
    </source>
</evidence>
<dbReference type="Pfam" id="PF00795">
    <property type="entry name" value="CN_hydrolase"/>
    <property type="match status" value="1"/>
</dbReference>
<evidence type="ECO:0000256" key="10">
    <source>
        <dbReference type="SAM" id="MobiDB-lite"/>
    </source>
</evidence>
<dbReference type="InterPro" id="IPR036526">
    <property type="entry name" value="C-N_Hydrolase_sf"/>
</dbReference>
<dbReference type="CDD" id="cd00553">
    <property type="entry name" value="NAD_synthase"/>
    <property type="match status" value="1"/>
</dbReference>
<dbReference type="PANTHER" id="PTHR23090:SF9">
    <property type="entry name" value="GLUTAMINE-DEPENDENT NAD(+) SYNTHETASE"/>
    <property type="match status" value="1"/>
</dbReference>
<dbReference type="EMBL" id="RBII01000001">
    <property type="protein sequence ID" value="RKQ71509.1"/>
    <property type="molecule type" value="Genomic_DNA"/>
</dbReference>
<dbReference type="Gene3D" id="3.60.110.10">
    <property type="entry name" value="Carbon-nitrogen hydrolase"/>
    <property type="match status" value="1"/>
</dbReference>
<evidence type="ECO:0000259" key="11">
    <source>
        <dbReference type="PROSITE" id="PS50263"/>
    </source>
</evidence>
<comment type="caution">
    <text evidence="12">The sequence shown here is derived from an EMBL/GenBank/DDBJ whole genome shotgun (WGS) entry which is preliminary data.</text>
</comment>
<dbReference type="PANTHER" id="PTHR23090">
    <property type="entry name" value="NH 3 /GLUTAMINE-DEPENDENT NAD + SYNTHETASE"/>
    <property type="match status" value="1"/>
</dbReference>
<feature type="active site" description="Proton acceptor; for glutaminase activity" evidence="7">
    <location>
        <position position="45"/>
    </location>
</feature>
<organism evidence="12 13">
    <name type="scientific">Litorimonas taeanensis</name>
    <dbReference type="NCBI Taxonomy" id="568099"/>
    <lineage>
        <taxon>Bacteria</taxon>
        <taxon>Pseudomonadati</taxon>
        <taxon>Pseudomonadota</taxon>
        <taxon>Alphaproteobacteria</taxon>
        <taxon>Maricaulales</taxon>
        <taxon>Robiginitomaculaceae</taxon>
    </lineage>
</organism>
<feature type="active site" description="For glutaminase activity" evidence="7">
    <location>
        <position position="113"/>
    </location>
</feature>
<dbReference type="NCBIfam" id="NF010588">
    <property type="entry name" value="PRK13981.1"/>
    <property type="match status" value="1"/>
</dbReference>
<dbReference type="HAMAP" id="MF_02090">
    <property type="entry name" value="NadE_glutamine_dep"/>
    <property type="match status" value="1"/>
</dbReference>
<comment type="caution">
    <text evidence="7">Lacks conserved residue(s) required for the propagation of feature annotation.</text>
</comment>
<dbReference type="GO" id="GO:0005524">
    <property type="term" value="F:ATP binding"/>
    <property type="evidence" value="ECO:0007669"/>
    <property type="project" value="UniProtKB-UniRule"/>
</dbReference>
<evidence type="ECO:0000256" key="7">
    <source>
        <dbReference type="HAMAP-Rule" id="MF_02090"/>
    </source>
</evidence>
<feature type="binding site" evidence="7">
    <location>
        <position position="119"/>
    </location>
    <ligand>
        <name>L-glutamine</name>
        <dbReference type="ChEBI" id="CHEBI:58359"/>
    </ligand>
</feature>
<feature type="binding site" evidence="7">
    <location>
        <position position="373"/>
    </location>
    <ligand>
        <name>deamido-NAD(+)</name>
        <dbReference type="ChEBI" id="CHEBI:58437"/>
        <note>ligand shared between two neighboring subunits</note>
    </ligand>
</feature>
<evidence type="ECO:0000256" key="8">
    <source>
        <dbReference type="PIRNR" id="PIRNR006630"/>
    </source>
</evidence>
<dbReference type="OrthoDB" id="9760188at2"/>
<feature type="region of interest" description="Disordered" evidence="10">
    <location>
        <begin position="444"/>
        <end position="474"/>
    </location>
</feature>
<dbReference type="GO" id="GO:0003952">
    <property type="term" value="F:NAD+ synthase (glutamine-hydrolyzing) activity"/>
    <property type="evidence" value="ECO:0007669"/>
    <property type="project" value="UniProtKB-UniRule"/>
</dbReference>
<feature type="compositionally biased region" description="Basic and acidic residues" evidence="10">
    <location>
        <begin position="463"/>
        <end position="472"/>
    </location>
</feature>
<dbReference type="PIRSF" id="PIRSF006630">
    <property type="entry name" value="NADS_GAT"/>
    <property type="match status" value="1"/>
</dbReference>
<dbReference type="GO" id="GO:0008795">
    <property type="term" value="F:NAD+ synthase activity"/>
    <property type="evidence" value="ECO:0007669"/>
    <property type="project" value="UniProtKB-UniRule"/>
</dbReference>
<dbReference type="InterPro" id="IPR014445">
    <property type="entry name" value="Gln-dep_NAD_synthase"/>
</dbReference>
<comment type="similarity">
    <text evidence="2 7 8">In the C-terminal section; belongs to the NAD synthetase family.</text>
</comment>
<dbReference type="InParanoid" id="A0A420WKL8"/>
<feature type="binding site" evidence="7">
    <location>
        <position position="397"/>
    </location>
    <ligand>
        <name>ATP</name>
        <dbReference type="ChEBI" id="CHEBI:30616"/>
    </ligand>
</feature>
<evidence type="ECO:0000256" key="4">
    <source>
        <dbReference type="ARBA" id="ARBA00022741"/>
    </source>
</evidence>
<evidence type="ECO:0000256" key="5">
    <source>
        <dbReference type="ARBA" id="ARBA00022840"/>
    </source>
</evidence>
<feature type="binding site" evidence="7">
    <location>
        <position position="402"/>
    </location>
    <ligand>
        <name>deamido-NAD(+)</name>
        <dbReference type="ChEBI" id="CHEBI:58437"/>
        <note>ligand shared between two neighboring subunits</note>
    </ligand>
</feature>
<feature type="binding site" evidence="7">
    <location>
        <begin position="290"/>
        <end position="297"/>
    </location>
    <ligand>
        <name>ATP</name>
        <dbReference type="ChEBI" id="CHEBI:30616"/>
    </ligand>
</feature>
<dbReference type="InterPro" id="IPR003010">
    <property type="entry name" value="C-N_Hydrolase"/>
</dbReference>
<dbReference type="NCBIfam" id="TIGR00552">
    <property type="entry name" value="nadE"/>
    <property type="match status" value="1"/>
</dbReference>
<evidence type="ECO:0000256" key="2">
    <source>
        <dbReference type="ARBA" id="ARBA00007145"/>
    </source>
</evidence>
<comment type="similarity">
    <text evidence="9">Belongs to the NAD synthetase family.</text>
</comment>
<gene>
    <name evidence="7" type="primary">nadE</name>
    <name evidence="12" type="ORF">DES40_0832</name>
</gene>
<dbReference type="Proteomes" id="UP000282211">
    <property type="component" value="Unassembled WGS sequence"/>
</dbReference>
<dbReference type="SUPFAM" id="SSF56317">
    <property type="entry name" value="Carbon-nitrogen hydrolase"/>
    <property type="match status" value="1"/>
</dbReference>
<evidence type="ECO:0000256" key="9">
    <source>
        <dbReference type="RuleBase" id="RU003811"/>
    </source>
</evidence>
<keyword evidence="6 7" id="KW-0520">NAD</keyword>
<reference evidence="12 13" key="1">
    <citation type="submission" date="2018-10" db="EMBL/GenBank/DDBJ databases">
        <title>Genomic Encyclopedia of Type Strains, Phase IV (KMG-IV): sequencing the most valuable type-strain genomes for metagenomic binning, comparative biology and taxonomic classification.</title>
        <authorList>
            <person name="Goeker M."/>
        </authorList>
    </citation>
    <scope>NUCLEOTIDE SEQUENCE [LARGE SCALE GENOMIC DNA]</scope>
    <source>
        <strain evidence="12 13">DSM 22008</strain>
    </source>
</reference>
<feature type="binding site" evidence="7">
    <location>
        <position position="520"/>
    </location>
    <ligand>
        <name>deamido-NAD(+)</name>
        <dbReference type="ChEBI" id="CHEBI:58437"/>
        <note>ligand shared between two neighboring subunits</note>
    </ligand>
</feature>
<dbReference type="SUPFAM" id="SSF52402">
    <property type="entry name" value="Adenine nucleotide alpha hydrolases-like"/>
    <property type="match status" value="1"/>
</dbReference>
<feature type="binding site" evidence="7">
    <location>
        <position position="175"/>
    </location>
    <ligand>
        <name>L-glutamine</name>
        <dbReference type="ChEBI" id="CHEBI:58359"/>
    </ligand>
</feature>
<dbReference type="Pfam" id="PF02540">
    <property type="entry name" value="NAD_synthase"/>
    <property type="match status" value="1"/>
</dbReference>
<proteinExistence type="inferred from homology"/>
<keyword evidence="4 7" id="KW-0547">Nucleotide-binding</keyword>
<accession>A0A420WKL8</accession>
<evidence type="ECO:0000313" key="13">
    <source>
        <dbReference type="Proteomes" id="UP000282211"/>
    </source>
</evidence>
<dbReference type="AlphaFoldDB" id="A0A420WKL8"/>
<dbReference type="InterPro" id="IPR003694">
    <property type="entry name" value="NAD_synthase"/>
</dbReference>
<keyword evidence="3 7" id="KW-0436">Ligase</keyword>
<dbReference type="FunFam" id="3.40.50.620:FF:000106">
    <property type="entry name" value="Glutamine-dependent NAD(+) synthetase"/>
    <property type="match status" value="1"/>
</dbReference>
<protein>
    <recommendedName>
        <fullName evidence="7 8">Glutamine-dependent NAD(+) synthetase</fullName>
        <ecNumber evidence="7 8">6.3.5.1</ecNumber>
    </recommendedName>
    <alternativeName>
        <fullName evidence="7 8">NAD(+) synthase [glutamine-hydrolyzing]</fullName>
    </alternativeName>
</protein>
<comment type="function">
    <text evidence="7">Catalyzes the ATP-dependent amidation of deamido-NAD to form NAD. Uses L-glutamine as a nitrogen source.</text>
</comment>
<evidence type="ECO:0000256" key="3">
    <source>
        <dbReference type="ARBA" id="ARBA00022598"/>
    </source>
</evidence>
<evidence type="ECO:0000256" key="6">
    <source>
        <dbReference type="ARBA" id="ARBA00023027"/>
    </source>
</evidence>
<evidence type="ECO:0000256" key="1">
    <source>
        <dbReference type="ARBA" id="ARBA00005188"/>
    </source>
</evidence>
<comment type="catalytic activity">
    <reaction evidence="7 8">
        <text>deamido-NAD(+) + L-glutamine + ATP + H2O = L-glutamate + AMP + diphosphate + NAD(+) + H(+)</text>
        <dbReference type="Rhea" id="RHEA:24384"/>
        <dbReference type="ChEBI" id="CHEBI:15377"/>
        <dbReference type="ChEBI" id="CHEBI:15378"/>
        <dbReference type="ChEBI" id="CHEBI:29985"/>
        <dbReference type="ChEBI" id="CHEBI:30616"/>
        <dbReference type="ChEBI" id="CHEBI:33019"/>
        <dbReference type="ChEBI" id="CHEBI:57540"/>
        <dbReference type="ChEBI" id="CHEBI:58359"/>
        <dbReference type="ChEBI" id="CHEBI:58437"/>
        <dbReference type="ChEBI" id="CHEBI:456215"/>
        <dbReference type="EC" id="6.3.5.1"/>
    </reaction>
</comment>
<dbReference type="PROSITE" id="PS50263">
    <property type="entry name" value="CN_HYDROLASE"/>
    <property type="match status" value="1"/>
</dbReference>
<dbReference type="EC" id="6.3.5.1" evidence="7 8"/>
<dbReference type="InterPro" id="IPR014729">
    <property type="entry name" value="Rossmann-like_a/b/a_fold"/>
</dbReference>
<dbReference type="InterPro" id="IPR022310">
    <property type="entry name" value="NAD/GMP_synthase"/>
</dbReference>
<dbReference type="RefSeq" id="WP_121099279.1">
    <property type="nucleotide sequence ID" value="NZ_RBII01000001.1"/>
</dbReference>
<dbReference type="GO" id="GO:0005737">
    <property type="term" value="C:cytoplasm"/>
    <property type="evidence" value="ECO:0007669"/>
    <property type="project" value="InterPro"/>
</dbReference>
<dbReference type="UniPathway" id="UPA00253">
    <property type="reaction ID" value="UER00334"/>
</dbReference>
<sequence>MTKRLKIASAQLNPTVGALEANIELAKTAYERAKNDGADILVLPEQFIIGYPAEDLVLKPAAVEDCKKLAENFAGMTKNGPAVVFNLPWLEDSKLYNAALFMRDGEITDVRKKHHLPNYGVFDEARIFTRGPLPQPIEFKGVKIGLPICEDLWQEGVASHLADQGAEILISPNGSPWRRTALSERSAALGAKVFNEGLPLIYVNQVGGQDELVFDGSSFSMSAAGAIVQSLKSFVPDYDVSTWEKEAHKWVCKQAKVEQQLTGYEADWRAVCLGLGDYVNKNGFKQVILGMSGGIDSAMAATFAVDALGADRVWCVMMPTKYTSSESVEDAKACAERLGCRYDVIPIKPAIDAFNDMLEPFFKGLEPSTAEENIQSRSRALVLMALSNKFGPMLVTTGNKSEMAVGYATLYGDMCGGYNPLKDLYKTEVFALADWRNLHNPDDLLGPENPIPQRIITKPPSAELRDDQKDSDSLPEYDVLDDILRGLIDEECAVETLLERGHSTKDVSRIQHLLYIAEYKRRQAPPGVKIGTKNFGRDRRYPITNRYRDAVPTDKKL</sequence>
<dbReference type="CDD" id="cd07570">
    <property type="entry name" value="GAT_Gln-NAD-synth"/>
    <property type="match status" value="1"/>
</dbReference>
<keyword evidence="5 7" id="KW-0067">ATP-binding</keyword>
<name>A0A420WKL8_9PROT</name>
<dbReference type="GO" id="GO:0004359">
    <property type="term" value="F:glutaminase activity"/>
    <property type="evidence" value="ECO:0007669"/>
    <property type="project" value="InterPro"/>
</dbReference>
<comment type="pathway">
    <text evidence="1 7 8">Cofactor biosynthesis; NAD(+) biosynthesis; NAD(+) from deamido-NAD(+) (L-Gln route): step 1/1.</text>
</comment>
<dbReference type="GO" id="GO:0009435">
    <property type="term" value="P:NAD+ biosynthetic process"/>
    <property type="evidence" value="ECO:0007669"/>
    <property type="project" value="UniProtKB-UniRule"/>
</dbReference>
<feature type="domain" description="CN hydrolase" evidence="11">
    <location>
        <begin position="5"/>
        <end position="249"/>
    </location>
</feature>
<keyword evidence="13" id="KW-1185">Reference proteome</keyword>
<feature type="active site" description="Nucleophile; for glutaminase activity" evidence="7">
    <location>
        <position position="149"/>
    </location>
</feature>
<dbReference type="Gene3D" id="3.40.50.620">
    <property type="entry name" value="HUPs"/>
    <property type="match status" value="1"/>
</dbReference>